<keyword evidence="2" id="KW-0812">Transmembrane</keyword>
<feature type="transmembrane region" description="Helical" evidence="2">
    <location>
        <begin position="50"/>
        <end position="74"/>
    </location>
</feature>
<evidence type="ECO:0000313" key="5">
    <source>
        <dbReference type="Proteomes" id="UP000076871"/>
    </source>
</evidence>
<evidence type="ECO:0000256" key="2">
    <source>
        <dbReference type="SAM" id="Phobius"/>
    </source>
</evidence>
<accession>A0A165B4I1</accession>
<dbReference type="GeneID" id="63827275"/>
<sequence length="353" mass="38585">MSVAASEAITFLDNSFTASYAFVAGAALILFDHAITFGQQVQLFWAERSFSTWLFFANQALSLSYAIISVLSLVNFSTVTVRGTIFCMASLVMSGLLRILTGAISETATILRIYAVTGGDRRLVILLALLAVFNVITNVYVCFTRVSYSVFVLDGAEICTESSSPSSVEDVIAKLDKVNAACGSLFAIMALAILWYKLYDRHRPAVVDILSTRNPSLAALLLRDALLLMSLLATVLTPVLISRALLNIRAAARSTRGEQSQTPSFVQSDRGLQSQADVENMSFELNILGSTEQARETDRTHPQDSAEHDEIIAEPRNMADNAAIAGDAHQDVNEEEGMDEVEEEMMSDWENDE</sequence>
<feature type="compositionally biased region" description="Acidic residues" evidence="1">
    <location>
        <begin position="333"/>
        <end position="353"/>
    </location>
</feature>
<keyword evidence="2" id="KW-1133">Transmembrane helix</keyword>
<dbReference type="InterPro" id="IPR045340">
    <property type="entry name" value="DUF6533"/>
</dbReference>
<feature type="transmembrane region" description="Helical" evidence="2">
    <location>
        <begin position="122"/>
        <end position="141"/>
    </location>
</feature>
<gene>
    <name evidence="4" type="ORF">LAESUDRAFT_732477</name>
</gene>
<reference evidence="4 5" key="1">
    <citation type="journal article" date="2016" name="Mol. Biol. Evol.">
        <title>Comparative Genomics of Early-Diverging Mushroom-Forming Fungi Provides Insights into the Origins of Lignocellulose Decay Capabilities.</title>
        <authorList>
            <person name="Nagy L.G."/>
            <person name="Riley R."/>
            <person name="Tritt A."/>
            <person name="Adam C."/>
            <person name="Daum C."/>
            <person name="Floudas D."/>
            <person name="Sun H."/>
            <person name="Yadav J.S."/>
            <person name="Pangilinan J."/>
            <person name="Larsson K.H."/>
            <person name="Matsuura K."/>
            <person name="Barry K."/>
            <person name="Labutti K."/>
            <person name="Kuo R."/>
            <person name="Ohm R.A."/>
            <person name="Bhattacharya S.S."/>
            <person name="Shirouzu T."/>
            <person name="Yoshinaga Y."/>
            <person name="Martin F.M."/>
            <person name="Grigoriev I.V."/>
            <person name="Hibbett D.S."/>
        </authorList>
    </citation>
    <scope>NUCLEOTIDE SEQUENCE [LARGE SCALE GENOMIC DNA]</scope>
    <source>
        <strain evidence="4 5">93-53</strain>
    </source>
</reference>
<feature type="transmembrane region" description="Helical" evidence="2">
    <location>
        <begin position="220"/>
        <end position="241"/>
    </location>
</feature>
<dbReference type="EMBL" id="KV427692">
    <property type="protein sequence ID" value="KZT00216.1"/>
    <property type="molecule type" value="Genomic_DNA"/>
</dbReference>
<protein>
    <recommendedName>
        <fullName evidence="3">DUF6533 domain-containing protein</fullName>
    </recommendedName>
</protein>
<feature type="domain" description="DUF6533" evidence="3">
    <location>
        <begin position="20"/>
        <end position="58"/>
    </location>
</feature>
<keyword evidence="5" id="KW-1185">Reference proteome</keyword>
<feature type="transmembrane region" description="Helical" evidence="2">
    <location>
        <begin position="80"/>
        <end position="101"/>
    </location>
</feature>
<name>A0A165B4I1_9APHY</name>
<evidence type="ECO:0000313" key="4">
    <source>
        <dbReference type="EMBL" id="KZT00216.1"/>
    </source>
</evidence>
<proteinExistence type="predicted"/>
<keyword evidence="2" id="KW-0472">Membrane</keyword>
<dbReference type="Proteomes" id="UP000076871">
    <property type="component" value="Unassembled WGS sequence"/>
</dbReference>
<feature type="compositionally biased region" description="Basic and acidic residues" evidence="1">
    <location>
        <begin position="293"/>
        <end position="313"/>
    </location>
</feature>
<dbReference type="OrthoDB" id="2745134at2759"/>
<dbReference type="AlphaFoldDB" id="A0A165B4I1"/>
<feature type="region of interest" description="Disordered" evidence="1">
    <location>
        <begin position="291"/>
        <end position="353"/>
    </location>
</feature>
<dbReference type="RefSeq" id="XP_040757956.1">
    <property type="nucleotide sequence ID" value="XM_040910246.1"/>
</dbReference>
<feature type="transmembrane region" description="Helical" evidence="2">
    <location>
        <begin position="178"/>
        <end position="199"/>
    </location>
</feature>
<dbReference type="Pfam" id="PF20151">
    <property type="entry name" value="DUF6533"/>
    <property type="match status" value="1"/>
</dbReference>
<organism evidence="4 5">
    <name type="scientific">Laetiporus sulphureus 93-53</name>
    <dbReference type="NCBI Taxonomy" id="1314785"/>
    <lineage>
        <taxon>Eukaryota</taxon>
        <taxon>Fungi</taxon>
        <taxon>Dikarya</taxon>
        <taxon>Basidiomycota</taxon>
        <taxon>Agaricomycotina</taxon>
        <taxon>Agaricomycetes</taxon>
        <taxon>Polyporales</taxon>
        <taxon>Laetiporus</taxon>
    </lineage>
</organism>
<dbReference type="InParanoid" id="A0A165B4I1"/>
<feature type="transmembrane region" description="Helical" evidence="2">
    <location>
        <begin position="20"/>
        <end position="38"/>
    </location>
</feature>
<evidence type="ECO:0000256" key="1">
    <source>
        <dbReference type="SAM" id="MobiDB-lite"/>
    </source>
</evidence>
<evidence type="ECO:0000259" key="3">
    <source>
        <dbReference type="Pfam" id="PF20151"/>
    </source>
</evidence>